<organism evidence="2 3">
    <name type="scientific">Fulvivirga sediminis</name>
    <dbReference type="NCBI Taxonomy" id="2803949"/>
    <lineage>
        <taxon>Bacteria</taxon>
        <taxon>Pseudomonadati</taxon>
        <taxon>Bacteroidota</taxon>
        <taxon>Cytophagia</taxon>
        <taxon>Cytophagales</taxon>
        <taxon>Fulvivirgaceae</taxon>
        <taxon>Fulvivirga</taxon>
    </lineage>
</organism>
<dbReference type="Pfam" id="PF05368">
    <property type="entry name" value="NmrA"/>
    <property type="match status" value="1"/>
</dbReference>
<dbReference type="InterPro" id="IPR008030">
    <property type="entry name" value="NmrA-like"/>
</dbReference>
<evidence type="ECO:0000259" key="1">
    <source>
        <dbReference type="Pfam" id="PF05368"/>
    </source>
</evidence>
<comment type="caution">
    <text evidence="2">The sequence shown here is derived from an EMBL/GenBank/DDBJ whole genome shotgun (WGS) entry which is preliminary data.</text>
</comment>
<dbReference type="InterPro" id="IPR051604">
    <property type="entry name" value="Ergot_Alk_Oxidoreductase"/>
</dbReference>
<dbReference type="SUPFAM" id="SSF51735">
    <property type="entry name" value="NAD(P)-binding Rossmann-fold domains"/>
    <property type="match status" value="1"/>
</dbReference>
<dbReference type="Gene3D" id="3.90.25.10">
    <property type="entry name" value="UDP-galactose 4-epimerase, domain 1"/>
    <property type="match status" value="1"/>
</dbReference>
<dbReference type="InterPro" id="IPR036291">
    <property type="entry name" value="NAD(P)-bd_dom_sf"/>
</dbReference>
<dbReference type="RefSeq" id="WP_202246575.1">
    <property type="nucleotide sequence ID" value="NZ_JAESIY010000017.1"/>
</dbReference>
<reference evidence="2" key="1">
    <citation type="submission" date="2021-01" db="EMBL/GenBank/DDBJ databases">
        <title>Fulvivirga kasyanovii gen. nov., sp nov., a novel member of the phylum Bacteroidetes isolated from seawater in a mussel farm.</title>
        <authorList>
            <person name="Zhao L.-H."/>
            <person name="Wang Z.-J."/>
        </authorList>
    </citation>
    <scope>NUCLEOTIDE SEQUENCE</scope>
    <source>
        <strain evidence="2">2943</strain>
    </source>
</reference>
<proteinExistence type="predicted"/>
<evidence type="ECO:0000313" key="3">
    <source>
        <dbReference type="Proteomes" id="UP000659388"/>
    </source>
</evidence>
<dbReference type="Gene3D" id="3.40.50.720">
    <property type="entry name" value="NAD(P)-binding Rossmann-like Domain"/>
    <property type="match status" value="1"/>
</dbReference>
<keyword evidence="3" id="KW-1185">Reference proteome</keyword>
<dbReference type="EMBL" id="JAESIY010000017">
    <property type="protein sequence ID" value="MBL3658782.1"/>
    <property type="molecule type" value="Genomic_DNA"/>
</dbReference>
<protein>
    <submittedName>
        <fullName evidence="2">NAD(P)H-binding protein</fullName>
    </submittedName>
</protein>
<feature type="domain" description="NmrA-like" evidence="1">
    <location>
        <begin position="2"/>
        <end position="256"/>
    </location>
</feature>
<gene>
    <name evidence="2" type="ORF">JL102_21715</name>
</gene>
<sequence>MKIIVTGSLGHISKPLTKILTSNSNQVVVISSNKKRNEAIEEIGATAAIGSIEDVSFLSATFQGADAVYLMIPPNFKEFNSLEYYKRIAENYREAIQSSGVKKIVFLSSWGAHLDKGTGTILGSHHAELILNQLQSVHKTYIRPVSFYYNLLNYIEMIKNTGIIGSNFKREDKIAWVHPEDIAKAVSEELVLTADELIKIRYVASDEKTAAETASILGKAIDQPNLEWVPFSDADVEKSLTERGLPKKFAQDLVAINAAISSGRMGEDYEKNKPELGNVKLEEYATEFATTYYQK</sequence>
<accession>A0A937K3B1</accession>
<dbReference type="Proteomes" id="UP000659388">
    <property type="component" value="Unassembled WGS sequence"/>
</dbReference>
<dbReference type="PANTHER" id="PTHR43162:SF1">
    <property type="entry name" value="PRESTALK A DIFFERENTIATION PROTEIN A"/>
    <property type="match status" value="1"/>
</dbReference>
<evidence type="ECO:0000313" key="2">
    <source>
        <dbReference type="EMBL" id="MBL3658782.1"/>
    </source>
</evidence>
<dbReference type="PANTHER" id="PTHR43162">
    <property type="match status" value="1"/>
</dbReference>
<dbReference type="AlphaFoldDB" id="A0A937K3B1"/>
<name>A0A937K3B1_9BACT</name>